<proteinExistence type="predicted"/>
<feature type="transmembrane region" description="Helical" evidence="1">
    <location>
        <begin position="5"/>
        <end position="27"/>
    </location>
</feature>
<dbReference type="EMBL" id="HBUF01231393">
    <property type="protein sequence ID" value="CAG6673535.1"/>
    <property type="molecule type" value="Transcribed_RNA"/>
</dbReference>
<accession>A0A8D8SUK1</accession>
<sequence>MPRHLYKIVTLTMTCNTYSLYVITYWVTTSSRTITRTTSQPVCQYLLGYNLFTNFVIVGSFPSCIKQYPELRSNSVLIFKKVLQFLLRYTPDTEKTHTRLVLILL</sequence>
<keyword evidence="1" id="KW-1133">Transmembrane helix</keyword>
<dbReference type="EMBL" id="HBUF01231388">
    <property type="protein sequence ID" value="CAG6673507.1"/>
    <property type="molecule type" value="Transcribed_RNA"/>
</dbReference>
<keyword evidence="1" id="KW-0812">Transmembrane</keyword>
<feature type="transmembrane region" description="Helical" evidence="1">
    <location>
        <begin position="47"/>
        <end position="65"/>
    </location>
</feature>
<dbReference type="EMBL" id="HBUF01231386">
    <property type="protein sequence ID" value="CAG6673496.1"/>
    <property type="molecule type" value="Transcribed_RNA"/>
</dbReference>
<organism evidence="2">
    <name type="scientific">Cacopsylla melanoneura</name>
    <dbReference type="NCBI Taxonomy" id="428564"/>
    <lineage>
        <taxon>Eukaryota</taxon>
        <taxon>Metazoa</taxon>
        <taxon>Ecdysozoa</taxon>
        <taxon>Arthropoda</taxon>
        <taxon>Hexapoda</taxon>
        <taxon>Insecta</taxon>
        <taxon>Pterygota</taxon>
        <taxon>Neoptera</taxon>
        <taxon>Paraneoptera</taxon>
        <taxon>Hemiptera</taxon>
        <taxon>Sternorrhyncha</taxon>
        <taxon>Psylloidea</taxon>
        <taxon>Psyllidae</taxon>
        <taxon>Psyllinae</taxon>
        <taxon>Cacopsylla</taxon>
    </lineage>
</organism>
<protein>
    <submittedName>
        <fullName evidence="2">Uncharacterized protein</fullName>
    </submittedName>
</protein>
<evidence type="ECO:0000313" key="2">
    <source>
        <dbReference type="EMBL" id="CAG6673496.1"/>
    </source>
</evidence>
<keyword evidence="1" id="KW-0472">Membrane</keyword>
<dbReference type="AlphaFoldDB" id="A0A8D8SUK1"/>
<name>A0A8D8SUK1_9HEMI</name>
<reference evidence="2" key="1">
    <citation type="submission" date="2021-05" db="EMBL/GenBank/DDBJ databases">
        <authorList>
            <person name="Alioto T."/>
            <person name="Alioto T."/>
            <person name="Gomez Garrido J."/>
        </authorList>
    </citation>
    <scope>NUCLEOTIDE SEQUENCE</scope>
</reference>
<evidence type="ECO:0000256" key="1">
    <source>
        <dbReference type="SAM" id="Phobius"/>
    </source>
</evidence>
<dbReference type="EMBL" id="HBUF01231391">
    <property type="protein sequence ID" value="CAG6673524.1"/>
    <property type="molecule type" value="Transcribed_RNA"/>
</dbReference>